<evidence type="ECO:0000256" key="4">
    <source>
        <dbReference type="SAM" id="Coils"/>
    </source>
</evidence>
<feature type="compositionally biased region" description="Basic and acidic residues" evidence="5">
    <location>
        <begin position="271"/>
        <end position="291"/>
    </location>
</feature>
<dbReference type="AlphaFoldDB" id="A0AAV8S616"/>
<organism evidence="9 10">
    <name type="scientific">Erythroxylum novogranatense</name>
    <dbReference type="NCBI Taxonomy" id="1862640"/>
    <lineage>
        <taxon>Eukaryota</taxon>
        <taxon>Viridiplantae</taxon>
        <taxon>Streptophyta</taxon>
        <taxon>Embryophyta</taxon>
        <taxon>Tracheophyta</taxon>
        <taxon>Spermatophyta</taxon>
        <taxon>Magnoliopsida</taxon>
        <taxon>eudicotyledons</taxon>
        <taxon>Gunneridae</taxon>
        <taxon>Pentapetalae</taxon>
        <taxon>rosids</taxon>
        <taxon>fabids</taxon>
        <taxon>Malpighiales</taxon>
        <taxon>Erythroxylaceae</taxon>
        <taxon>Erythroxylum</taxon>
    </lineage>
</organism>
<keyword evidence="6" id="KW-0472">Membrane</keyword>
<dbReference type="SMART" id="SM00571">
    <property type="entry name" value="DDT"/>
    <property type="match status" value="1"/>
</dbReference>
<keyword evidence="6" id="KW-1133">Transmembrane helix</keyword>
<evidence type="ECO:0000313" key="10">
    <source>
        <dbReference type="Proteomes" id="UP001159364"/>
    </source>
</evidence>
<feature type="compositionally biased region" description="Acidic residues" evidence="5">
    <location>
        <begin position="613"/>
        <end position="638"/>
    </location>
</feature>
<evidence type="ECO:0000256" key="3">
    <source>
        <dbReference type="ARBA" id="ARBA00023242"/>
    </source>
</evidence>
<keyword evidence="6" id="KW-0812">Transmembrane</keyword>
<dbReference type="InterPro" id="IPR007759">
    <property type="entry name" value="Asxl_HARE-HTH"/>
</dbReference>
<dbReference type="Pfam" id="PF02791">
    <property type="entry name" value="DDT"/>
    <property type="match status" value="1"/>
</dbReference>
<dbReference type="GO" id="GO:0005634">
    <property type="term" value="C:nucleus"/>
    <property type="evidence" value="ECO:0007669"/>
    <property type="project" value="UniProtKB-SubCell"/>
</dbReference>
<dbReference type="EMBL" id="JAIWQS010000155">
    <property type="protein sequence ID" value="KAJ8747527.1"/>
    <property type="molecule type" value="Genomic_DNA"/>
</dbReference>
<feature type="region of interest" description="Disordered" evidence="5">
    <location>
        <begin position="612"/>
        <end position="638"/>
    </location>
</feature>
<keyword evidence="4" id="KW-0175">Coiled coil</keyword>
<keyword evidence="10" id="KW-1185">Reference proteome</keyword>
<protein>
    <recommendedName>
        <fullName evidence="11">DDT domain-containing protein</fullName>
    </recommendedName>
</protein>
<dbReference type="InterPro" id="IPR018501">
    <property type="entry name" value="DDT_dom"/>
</dbReference>
<evidence type="ECO:0000256" key="1">
    <source>
        <dbReference type="ARBA" id="ARBA00004123"/>
    </source>
</evidence>
<feature type="domain" description="DDT" evidence="7">
    <location>
        <begin position="365"/>
        <end position="424"/>
    </location>
</feature>
<comment type="caution">
    <text evidence="9">The sequence shown here is derived from an EMBL/GenBank/DDBJ whole genome shotgun (WGS) entry which is preliminary data.</text>
</comment>
<sequence>MRYYDPQQSIAELRAITFVQAQLGEPLREDGPILGMEFDPLPPDAFGAPIAQPGPGKQPGWPFEAKLYERCDASCQDSNVKTVPLGTASPFVRLNEHVPPGLCLQSQVPTLNLMAQDGRPGHLLHKTVGDYENVLPKTHSQMLLHAKFGTQPIIDNPLLQLTGKSPMMRIIIFVQFSAGEEARIAREVEAHEKRIRKELEKQDNLRLKVWFIVIVLLAFPLYCFFREEQIRKEMERHDRERRKEEERFLREKQRRWKDINERKGVNWSEGEAEKLKQKEEQREKRGSETKAANERAIARKIAKESTELVEDERLELMELATLSKGLPSVLSLDFETLQNLDLYRAEYVPPKSVLLSRPLLIQPWSDSEENVANLLMVLMTFADVLGIWPFTLDEFVQAFHDYDTRLLGELHIALLRSIIKDIEDVARTPASGLGTNQNTAVNPGGGHPHIVAGAYAWGFDIRNWQQHLNPLTWPEILRQFALSAGLGPQLKKRNIEQAHHDNEGNDGEDVINNLRMELQLKMLLLKCKKRGSNGLTILEVVDKIQRSGLRDLTTSKTPEASVAAALSRDTKLFERTAPSTYCVRPAYRKDPTDADAILAAARERIRVFTGFADGEDAEDAERDDDSESDGPDDPEVDDLVTELKPKEEAYPEGNEFNSEAAFRIRKQINEVLRTPNGVDDNEKVHAEGLNGAKDVDTSSDQSVGSLNALVALIGVAIEGNSIRIVLEQMWAEAQLDKRRMKEEYIVKMHYPPFCKESSFMNDDEKSSELPLNIVQQEQLSALQGINNHLNNIPSERNVEIQDSSACLDNLSNQQLGQVAERSRSTEILHCSKAEEMYAYRSLPLGLDRGRNRYWQFTTSSSHNDPGSGRIFVELHDGRWRLVETEEGFDSLLASLDIRGIRESYLHMMLQKIEVPFKKVVRRNTQQTYMEKQSGDPVQAEAVGITSDADISANIDIPSNSTWVADLDMNAPSTSFRIEIGRTEAEKNHIFKRYQDFEKWMWKECANHLVLRSMKCGNKRCEQILNVCDYCHDIVFYEDNQCPSCHKTYEASGSNLNFCNHEDKHIMDRDSSLYASASPLGIRLLKMLLALIEVSIPSEALLPLWTNDYRKSWGLKLWYSASAKDLLQILTLLEIA</sequence>
<feature type="transmembrane region" description="Helical" evidence="6">
    <location>
        <begin position="207"/>
        <end position="225"/>
    </location>
</feature>
<dbReference type="PROSITE" id="PS50827">
    <property type="entry name" value="DDT"/>
    <property type="match status" value="1"/>
</dbReference>
<evidence type="ECO:0000256" key="2">
    <source>
        <dbReference type="ARBA" id="ARBA00023163"/>
    </source>
</evidence>
<evidence type="ECO:0000256" key="5">
    <source>
        <dbReference type="SAM" id="MobiDB-lite"/>
    </source>
</evidence>
<reference evidence="9 10" key="1">
    <citation type="submission" date="2021-09" db="EMBL/GenBank/DDBJ databases">
        <title>Genomic insights and catalytic innovation underlie evolution of tropane alkaloids biosynthesis.</title>
        <authorList>
            <person name="Wang Y.-J."/>
            <person name="Tian T."/>
            <person name="Huang J.-P."/>
            <person name="Huang S.-X."/>
        </authorList>
    </citation>
    <scope>NUCLEOTIDE SEQUENCE [LARGE SCALE GENOMIC DNA]</scope>
    <source>
        <strain evidence="9">KIB-2018</strain>
        <tissue evidence="9">Leaf</tissue>
    </source>
</reference>
<dbReference type="Pfam" id="PF05066">
    <property type="entry name" value="HARE-HTH"/>
    <property type="match status" value="1"/>
</dbReference>
<feature type="coiled-coil region" evidence="4">
    <location>
        <begin position="188"/>
        <end position="254"/>
    </location>
</feature>
<gene>
    <name evidence="9" type="ORF">K2173_014334</name>
</gene>
<evidence type="ECO:0000259" key="7">
    <source>
        <dbReference type="PROSITE" id="PS50827"/>
    </source>
</evidence>
<dbReference type="GO" id="GO:0006357">
    <property type="term" value="P:regulation of transcription by RNA polymerase II"/>
    <property type="evidence" value="ECO:0007669"/>
    <property type="project" value="InterPro"/>
</dbReference>
<dbReference type="InterPro" id="IPR044977">
    <property type="entry name" value="RLT1-3"/>
</dbReference>
<name>A0AAV8S616_9ROSI</name>
<dbReference type="PANTHER" id="PTHR36968">
    <property type="entry name" value="HOMEOBOX-DDT DOMAIN PROTEIN RLT2"/>
    <property type="match status" value="1"/>
</dbReference>
<feature type="region of interest" description="Disordered" evidence="5">
    <location>
        <begin position="270"/>
        <end position="291"/>
    </location>
</feature>
<dbReference type="PROSITE" id="PS51913">
    <property type="entry name" value="HTH_HARE"/>
    <property type="match status" value="1"/>
</dbReference>
<keyword evidence="3" id="KW-0539">Nucleus</keyword>
<evidence type="ECO:0000313" key="9">
    <source>
        <dbReference type="EMBL" id="KAJ8747527.1"/>
    </source>
</evidence>
<feature type="domain" description="HTH HARE-type" evidence="8">
    <location>
        <begin position="515"/>
        <end position="586"/>
    </location>
</feature>
<accession>A0AAV8S616</accession>
<proteinExistence type="predicted"/>
<evidence type="ECO:0008006" key="11">
    <source>
        <dbReference type="Google" id="ProtNLM"/>
    </source>
</evidence>
<dbReference type="PANTHER" id="PTHR36968:SF5">
    <property type="entry name" value="HOMEOBOX-DDT DOMAIN PROTEIN RLT2"/>
    <property type="match status" value="1"/>
</dbReference>
<evidence type="ECO:0000259" key="8">
    <source>
        <dbReference type="PROSITE" id="PS51913"/>
    </source>
</evidence>
<keyword evidence="2" id="KW-0804">Transcription</keyword>
<dbReference type="InterPro" id="IPR028941">
    <property type="entry name" value="WHIM2_dom"/>
</dbReference>
<dbReference type="Proteomes" id="UP001159364">
    <property type="component" value="Unassembled WGS sequence"/>
</dbReference>
<comment type="subcellular location">
    <subcellularLocation>
        <location evidence="1">Nucleus</location>
    </subcellularLocation>
</comment>
<evidence type="ECO:0000256" key="6">
    <source>
        <dbReference type="SAM" id="Phobius"/>
    </source>
</evidence>
<dbReference type="Pfam" id="PF15613">
    <property type="entry name" value="WSD"/>
    <property type="match status" value="1"/>
</dbReference>